<evidence type="ECO:0000313" key="3">
    <source>
        <dbReference type="Proteomes" id="UP000632138"/>
    </source>
</evidence>
<dbReference type="RefSeq" id="WP_203382072.1">
    <property type="nucleotide sequence ID" value="NZ_JAENHP010000022.1"/>
</dbReference>
<keyword evidence="3" id="KW-1185">Reference proteome</keyword>
<evidence type="ECO:0000256" key="1">
    <source>
        <dbReference type="SAM" id="SignalP"/>
    </source>
</evidence>
<dbReference type="InterPro" id="IPR044058">
    <property type="entry name" value="Lipoprotein_23"/>
</dbReference>
<comment type="caution">
    <text evidence="2">The sequence shown here is derived from an EMBL/GenBank/DDBJ whole genome shotgun (WGS) entry which is preliminary data.</text>
</comment>
<gene>
    <name evidence="2" type="ORF">JIG36_41235</name>
</gene>
<dbReference type="PROSITE" id="PS51257">
    <property type="entry name" value="PROKAR_LIPOPROTEIN"/>
    <property type="match status" value="1"/>
</dbReference>
<dbReference type="Pfam" id="PF18966">
    <property type="entry name" value="Lipoprotein_23"/>
    <property type="match status" value="1"/>
</dbReference>
<feature type="signal peptide" evidence="1">
    <location>
        <begin position="1"/>
        <end position="31"/>
    </location>
</feature>
<keyword evidence="1" id="KW-0732">Signal</keyword>
<name>A0ABS2AQ22_9ACTN</name>
<dbReference type="EMBL" id="JAENHP010000022">
    <property type="protein sequence ID" value="MBM2621945.1"/>
    <property type="molecule type" value="Genomic_DNA"/>
</dbReference>
<organism evidence="2 3">
    <name type="scientific">Paractinoplanes ovalisporus</name>
    <dbReference type="NCBI Taxonomy" id="2810368"/>
    <lineage>
        <taxon>Bacteria</taxon>
        <taxon>Bacillati</taxon>
        <taxon>Actinomycetota</taxon>
        <taxon>Actinomycetes</taxon>
        <taxon>Micromonosporales</taxon>
        <taxon>Micromonosporaceae</taxon>
        <taxon>Paractinoplanes</taxon>
    </lineage>
</organism>
<protein>
    <recommendedName>
        <fullName evidence="4">Lipoprotein</fullName>
    </recommendedName>
</protein>
<dbReference type="Proteomes" id="UP000632138">
    <property type="component" value="Unassembled WGS sequence"/>
</dbReference>
<reference evidence="2 3" key="1">
    <citation type="submission" date="2021-01" db="EMBL/GenBank/DDBJ databases">
        <title>Actinoplanes sp. nov. LDG1-06 isolated from lichen.</title>
        <authorList>
            <person name="Saeng-In P."/>
            <person name="Phongsopitanun W."/>
            <person name="Kanchanasin P."/>
            <person name="Yuki M."/>
            <person name="Kudo T."/>
            <person name="Ohkuma M."/>
            <person name="Tanasupawat S."/>
        </authorList>
    </citation>
    <scope>NUCLEOTIDE SEQUENCE [LARGE SCALE GENOMIC DNA]</scope>
    <source>
        <strain evidence="2 3">LDG1-06</strain>
    </source>
</reference>
<sequence>MRLPALAGFGAVAFAVVALTGCSSTSSPASALPPSSVPSSAHAQAAPEAARVGAAGSGCELPVSFGLQASWRPQAVRVDAGDPLAGLARRGTLTMVCEIDAKPAGNIGYLRVYTGKTDDLRAALTAFAGTEAQNAVYTDLRIGGRPALEVTYQAKSQLEDALEPERAFVVQAGSKLVAVALDSFDSDEHAAMTPAFELARSSLTVP</sequence>
<accession>A0ABS2AQ22</accession>
<feature type="chain" id="PRO_5047132152" description="Lipoprotein" evidence="1">
    <location>
        <begin position="32"/>
        <end position="206"/>
    </location>
</feature>
<evidence type="ECO:0008006" key="4">
    <source>
        <dbReference type="Google" id="ProtNLM"/>
    </source>
</evidence>
<proteinExistence type="predicted"/>
<evidence type="ECO:0000313" key="2">
    <source>
        <dbReference type="EMBL" id="MBM2621945.1"/>
    </source>
</evidence>